<gene>
    <name evidence="5" type="ORF">GCM10007940_12910</name>
</gene>
<keyword evidence="1" id="KW-0472">Membrane</keyword>
<name>A0AA37WCM9_9BACT</name>
<dbReference type="Pfam" id="PF13519">
    <property type="entry name" value="VWA_2"/>
    <property type="match status" value="1"/>
</dbReference>
<dbReference type="InterPro" id="IPR000253">
    <property type="entry name" value="FHA_dom"/>
</dbReference>
<feature type="chain" id="PRO_5041232335" description="VWA domain-containing protein" evidence="2">
    <location>
        <begin position="23"/>
        <end position="782"/>
    </location>
</feature>
<feature type="domain" description="VWFA" evidence="4">
    <location>
        <begin position="95"/>
        <end position="283"/>
    </location>
</feature>
<dbReference type="Gene3D" id="2.60.200.20">
    <property type="match status" value="1"/>
</dbReference>
<evidence type="ECO:0000259" key="3">
    <source>
        <dbReference type="PROSITE" id="PS50006"/>
    </source>
</evidence>
<feature type="transmembrane region" description="Helical" evidence="1">
    <location>
        <begin position="469"/>
        <end position="490"/>
    </location>
</feature>
<feature type="transmembrane region" description="Helical" evidence="1">
    <location>
        <begin position="532"/>
        <end position="551"/>
    </location>
</feature>
<accession>A0AA37WCM9</accession>
<sequence length="782" mass="88659">MKIRNIFPTLFLLILISLSSYAQEEEQSVERAQILSVNINQETNTVDATVLAPKINNAVFNSTTAKFSELIDGKRYPMKFFRFEEIGGQNQEVYSILFVLDWSGSMREEQRLVKAKKAIFNTIQSISLPPGSKFYLTAFHDDIFENVEVNKSNIEAELEKYYVPLPRQGKGTDLYRATIVKTQEMQNFEGNKIILLLSDGENDLMMNQHYKNTGTTPPTPADVFNVVSEEDAKSNLAFYPIGLGSRADTTFLKRLPELTQNSKDRYIYSESPDDLLNIFLTVIAQYSVTYRVKLIPSREKEVFKGESRELQLDWQAKGLPTAMLAFYDYAGGSFIEPINLGISQSTYTTTFWLIYMLIGAGIVGALLALLMYMVPWLKKREFKTKYVIPYVPEKNKIRRDPITQDAFEEGDDVVVKCKQMTSLETWNALGHCPNYPNCMEFADPCNGSGGEDIQSNFFSQQGVFRVLNWLWFGATGGFAAWVLYAIVQIVNVNWLYNWTSSYFNSEEMTARLLELRGGESFLKNIPEMVDQTLIGLFIGVCLIIAIAVVEERGHSRKFSFWRIFIRGTVGVFVSFLVFFSGYIFQYLVLPQPFLAGIIIWAIFGVAFGAILSLNSTVEAKKGIIGGVISSLASYLIYYGISYITPDDVLAKLLSFIALGGVLGALIVTVLSNLEDFELIYLSPQEYTGMKKPISKWLKKGMEIYIGRSSKCYVFVKWEDEYVDDRHAKLIYQGGSVHIIPLFETMVNGVIVPENQKTALQGDDIIQLGRYSISRMQYKEKRS</sequence>
<feature type="transmembrane region" description="Helical" evidence="1">
    <location>
        <begin position="623"/>
        <end position="640"/>
    </location>
</feature>
<feature type="domain" description="FHA" evidence="3">
    <location>
        <begin position="703"/>
        <end position="751"/>
    </location>
</feature>
<reference evidence="5" key="1">
    <citation type="journal article" date="2014" name="Int. J. Syst. Evol. Microbiol.">
        <title>Complete genome sequence of Corynebacterium casei LMG S-19264T (=DSM 44701T), isolated from a smear-ripened cheese.</title>
        <authorList>
            <consortium name="US DOE Joint Genome Institute (JGI-PGF)"/>
            <person name="Walter F."/>
            <person name="Albersmeier A."/>
            <person name="Kalinowski J."/>
            <person name="Ruckert C."/>
        </authorList>
    </citation>
    <scope>NUCLEOTIDE SEQUENCE</scope>
    <source>
        <strain evidence="5">NBRC 108769</strain>
    </source>
</reference>
<feature type="signal peptide" evidence="2">
    <location>
        <begin position="1"/>
        <end position="22"/>
    </location>
</feature>
<feature type="transmembrane region" description="Helical" evidence="1">
    <location>
        <begin position="593"/>
        <end position="611"/>
    </location>
</feature>
<protein>
    <recommendedName>
        <fullName evidence="7">VWA domain-containing protein</fullName>
    </recommendedName>
</protein>
<evidence type="ECO:0000256" key="2">
    <source>
        <dbReference type="SAM" id="SignalP"/>
    </source>
</evidence>
<organism evidence="5 6">
    <name type="scientific">Portibacter lacus</name>
    <dbReference type="NCBI Taxonomy" id="1099794"/>
    <lineage>
        <taxon>Bacteria</taxon>
        <taxon>Pseudomonadati</taxon>
        <taxon>Bacteroidota</taxon>
        <taxon>Saprospiria</taxon>
        <taxon>Saprospirales</taxon>
        <taxon>Haliscomenobacteraceae</taxon>
        <taxon>Portibacter</taxon>
    </lineage>
</organism>
<dbReference type="SMART" id="SM00327">
    <property type="entry name" value="VWA"/>
    <property type="match status" value="1"/>
</dbReference>
<reference evidence="5" key="2">
    <citation type="submission" date="2023-01" db="EMBL/GenBank/DDBJ databases">
        <title>Draft genome sequence of Portibacter lacus strain NBRC 108769.</title>
        <authorList>
            <person name="Sun Q."/>
            <person name="Mori K."/>
        </authorList>
    </citation>
    <scope>NUCLEOTIDE SEQUENCE</scope>
    <source>
        <strain evidence="5">NBRC 108769</strain>
    </source>
</reference>
<dbReference type="PROSITE" id="PS50234">
    <property type="entry name" value="VWFA"/>
    <property type="match status" value="1"/>
</dbReference>
<keyword evidence="1" id="KW-0812">Transmembrane</keyword>
<dbReference type="SUPFAM" id="SSF53300">
    <property type="entry name" value="vWA-like"/>
    <property type="match status" value="1"/>
</dbReference>
<evidence type="ECO:0000256" key="1">
    <source>
        <dbReference type="SAM" id="Phobius"/>
    </source>
</evidence>
<dbReference type="RefSeq" id="WP_235291133.1">
    <property type="nucleotide sequence ID" value="NZ_BSOH01000007.1"/>
</dbReference>
<feature type="transmembrane region" description="Helical" evidence="1">
    <location>
        <begin position="563"/>
        <end position="587"/>
    </location>
</feature>
<dbReference type="AlphaFoldDB" id="A0AA37WCM9"/>
<comment type="caution">
    <text evidence="5">The sequence shown here is derived from an EMBL/GenBank/DDBJ whole genome shotgun (WGS) entry which is preliminary data.</text>
</comment>
<dbReference type="InterPro" id="IPR008984">
    <property type="entry name" value="SMAD_FHA_dom_sf"/>
</dbReference>
<evidence type="ECO:0000313" key="5">
    <source>
        <dbReference type="EMBL" id="GLR16676.1"/>
    </source>
</evidence>
<dbReference type="Pfam" id="PF00498">
    <property type="entry name" value="FHA"/>
    <property type="match status" value="1"/>
</dbReference>
<dbReference type="Gene3D" id="3.40.50.410">
    <property type="entry name" value="von Willebrand factor, type A domain"/>
    <property type="match status" value="1"/>
</dbReference>
<feature type="transmembrane region" description="Helical" evidence="1">
    <location>
        <begin position="652"/>
        <end position="673"/>
    </location>
</feature>
<dbReference type="PROSITE" id="PS50006">
    <property type="entry name" value="FHA_DOMAIN"/>
    <property type="match status" value="1"/>
</dbReference>
<proteinExistence type="predicted"/>
<evidence type="ECO:0000313" key="6">
    <source>
        <dbReference type="Proteomes" id="UP001156666"/>
    </source>
</evidence>
<feature type="transmembrane region" description="Helical" evidence="1">
    <location>
        <begin position="352"/>
        <end position="374"/>
    </location>
</feature>
<keyword evidence="1" id="KW-1133">Transmembrane helix</keyword>
<dbReference type="CDD" id="cd00060">
    <property type="entry name" value="FHA"/>
    <property type="match status" value="1"/>
</dbReference>
<keyword evidence="2" id="KW-0732">Signal</keyword>
<evidence type="ECO:0008006" key="7">
    <source>
        <dbReference type="Google" id="ProtNLM"/>
    </source>
</evidence>
<evidence type="ECO:0000259" key="4">
    <source>
        <dbReference type="PROSITE" id="PS50234"/>
    </source>
</evidence>
<dbReference type="Proteomes" id="UP001156666">
    <property type="component" value="Unassembled WGS sequence"/>
</dbReference>
<dbReference type="EMBL" id="BSOH01000007">
    <property type="protein sequence ID" value="GLR16676.1"/>
    <property type="molecule type" value="Genomic_DNA"/>
</dbReference>
<keyword evidence="6" id="KW-1185">Reference proteome</keyword>
<dbReference type="InterPro" id="IPR036465">
    <property type="entry name" value="vWFA_dom_sf"/>
</dbReference>
<dbReference type="InterPro" id="IPR002035">
    <property type="entry name" value="VWF_A"/>
</dbReference>
<dbReference type="CDD" id="cd00198">
    <property type="entry name" value="vWFA"/>
    <property type="match status" value="1"/>
</dbReference>
<dbReference type="SUPFAM" id="SSF49879">
    <property type="entry name" value="SMAD/FHA domain"/>
    <property type="match status" value="1"/>
</dbReference>